<name>A0A1B6EF64_9HEMI</name>
<comment type="domain">
    <text evidence="11">The C-terminus is required for mitochondrial localization, while the N-terminus is necessary for mitochondrial fission.</text>
</comment>
<dbReference type="GO" id="GO:0000422">
    <property type="term" value="P:autophagy of mitochondrion"/>
    <property type="evidence" value="ECO:0007669"/>
    <property type="project" value="TreeGrafter"/>
</dbReference>
<dbReference type="FunFam" id="1.25.40.10:FF:000147">
    <property type="entry name" value="Mitochondrial fission 1 protein"/>
    <property type="match status" value="1"/>
</dbReference>
<proteinExistence type="inferred from homology"/>
<feature type="transmembrane region" description="Helical" evidence="12">
    <location>
        <begin position="125"/>
        <end position="147"/>
    </location>
</feature>
<dbReference type="PANTHER" id="PTHR13247:SF0">
    <property type="entry name" value="MITOCHONDRIAL FISSION 1 PROTEIN"/>
    <property type="match status" value="1"/>
</dbReference>
<evidence type="ECO:0000256" key="5">
    <source>
        <dbReference type="ARBA" id="ARBA00022703"/>
    </source>
</evidence>
<protein>
    <recommendedName>
        <fullName evidence="11">Mitochondrial fission 1 protein</fullName>
    </recommendedName>
</protein>
<dbReference type="SUPFAM" id="SSF48452">
    <property type="entry name" value="TPR-like"/>
    <property type="match status" value="1"/>
</dbReference>
<evidence type="ECO:0000313" key="13">
    <source>
        <dbReference type="EMBL" id="JAS36577.1"/>
    </source>
</evidence>
<evidence type="ECO:0000256" key="9">
    <source>
        <dbReference type="ARBA" id="ARBA00023136"/>
    </source>
</evidence>
<reference evidence="13" key="1">
    <citation type="submission" date="2015-12" db="EMBL/GenBank/DDBJ databases">
        <title>De novo transcriptome assembly of four potential Pierce s Disease insect vectors from Arizona vineyards.</title>
        <authorList>
            <person name="Tassone E.E."/>
        </authorList>
    </citation>
    <scope>NUCLEOTIDE SEQUENCE</scope>
</reference>
<keyword evidence="8 11" id="KW-0496">Mitochondrion</keyword>
<dbReference type="InterPro" id="IPR016543">
    <property type="entry name" value="Fis1"/>
</dbReference>
<dbReference type="CDD" id="cd12212">
    <property type="entry name" value="Fis1"/>
    <property type="match status" value="1"/>
</dbReference>
<evidence type="ECO:0000256" key="11">
    <source>
        <dbReference type="PIRNR" id="PIRNR008835"/>
    </source>
</evidence>
<comment type="similarity">
    <text evidence="3 11">Belongs to the FIS1 family.</text>
</comment>
<dbReference type="PIRSF" id="PIRSF008835">
    <property type="entry name" value="TPR_repeat_11_Fis1"/>
    <property type="match status" value="1"/>
</dbReference>
<evidence type="ECO:0000256" key="7">
    <source>
        <dbReference type="ARBA" id="ARBA00022989"/>
    </source>
</evidence>
<evidence type="ECO:0000256" key="10">
    <source>
        <dbReference type="ARBA" id="ARBA00023140"/>
    </source>
</evidence>
<dbReference type="PANTHER" id="PTHR13247">
    <property type="entry name" value="TETRATRICOPEPTIDE REPEAT PROTEIN 11 TPR REPEAT PROTEIN 11"/>
    <property type="match status" value="1"/>
</dbReference>
<dbReference type="InterPro" id="IPR028061">
    <property type="entry name" value="Fis1_TPR_C"/>
</dbReference>
<keyword evidence="5" id="KW-0053">Apoptosis</keyword>
<dbReference type="GO" id="GO:0016559">
    <property type="term" value="P:peroxisome fission"/>
    <property type="evidence" value="ECO:0007669"/>
    <property type="project" value="TreeGrafter"/>
</dbReference>
<evidence type="ECO:0000256" key="6">
    <source>
        <dbReference type="ARBA" id="ARBA00022787"/>
    </source>
</evidence>
<dbReference type="GO" id="GO:0000266">
    <property type="term" value="P:mitochondrial fission"/>
    <property type="evidence" value="ECO:0007669"/>
    <property type="project" value="UniProtKB-UniRule"/>
</dbReference>
<organism evidence="13">
    <name type="scientific">Clastoptera arizonana</name>
    <name type="common">Arizona spittle bug</name>
    <dbReference type="NCBI Taxonomy" id="38151"/>
    <lineage>
        <taxon>Eukaryota</taxon>
        <taxon>Metazoa</taxon>
        <taxon>Ecdysozoa</taxon>
        <taxon>Arthropoda</taxon>
        <taxon>Hexapoda</taxon>
        <taxon>Insecta</taxon>
        <taxon>Pterygota</taxon>
        <taxon>Neoptera</taxon>
        <taxon>Paraneoptera</taxon>
        <taxon>Hemiptera</taxon>
        <taxon>Auchenorrhyncha</taxon>
        <taxon>Cercopoidea</taxon>
        <taxon>Clastopteridae</taxon>
        <taxon>Clastoptera</taxon>
    </lineage>
</organism>
<dbReference type="Pfam" id="PF14852">
    <property type="entry name" value="Fis1_TPR_N"/>
    <property type="match status" value="1"/>
</dbReference>
<dbReference type="EMBL" id="GEDC01000721">
    <property type="protein sequence ID" value="JAS36577.1"/>
    <property type="molecule type" value="Transcribed_RNA"/>
</dbReference>
<evidence type="ECO:0000256" key="3">
    <source>
        <dbReference type="ARBA" id="ARBA00008937"/>
    </source>
</evidence>
<gene>
    <name evidence="13" type="ORF">g.29444</name>
</gene>
<dbReference type="AlphaFoldDB" id="A0A1B6EF64"/>
<evidence type="ECO:0000256" key="8">
    <source>
        <dbReference type="ARBA" id="ARBA00023128"/>
    </source>
</evidence>
<keyword evidence="9 11" id="KW-0472">Membrane</keyword>
<keyword evidence="7 12" id="KW-1133">Transmembrane helix</keyword>
<dbReference type="InterPro" id="IPR033745">
    <property type="entry name" value="Fis1_cytosol"/>
</dbReference>
<dbReference type="GO" id="GO:0005778">
    <property type="term" value="C:peroxisomal membrane"/>
    <property type="evidence" value="ECO:0007669"/>
    <property type="project" value="UniProtKB-SubCell"/>
</dbReference>
<keyword evidence="6 11" id="KW-1000">Mitochondrion outer membrane</keyword>
<evidence type="ECO:0000256" key="12">
    <source>
        <dbReference type="SAM" id="Phobius"/>
    </source>
</evidence>
<dbReference type="InterPro" id="IPR011990">
    <property type="entry name" value="TPR-like_helical_dom_sf"/>
</dbReference>
<sequence>MEDVLDETVSSEELMRFERVYHEELYKGSVTTDSQFNYAWCLVRSKYQADIRKGIIFLEELYNDDKGNGRRDYLYYLALGNARLKEYRKALEYCRAFLNLEPSNNQVQTLETVIKKRMERDGMMGIALAGSAILAVGGLIGLGFALAKK</sequence>
<dbReference type="Gene3D" id="1.25.40.10">
    <property type="entry name" value="Tetratricopeptide repeat domain"/>
    <property type="match status" value="1"/>
</dbReference>
<evidence type="ECO:0000256" key="4">
    <source>
        <dbReference type="ARBA" id="ARBA00022692"/>
    </source>
</evidence>
<comment type="subcellular location">
    <subcellularLocation>
        <location evidence="2">Mitochondrion outer membrane</location>
        <topology evidence="2">Single-pass membrane protein</topology>
    </subcellularLocation>
    <subcellularLocation>
        <location evidence="1">Peroxisome membrane</location>
        <topology evidence="1">Single-pass membrane protein</topology>
    </subcellularLocation>
</comment>
<dbReference type="GO" id="GO:0043653">
    <property type="term" value="P:mitochondrial fragmentation involved in apoptotic process"/>
    <property type="evidence" value="ECO:0007669"/>
    <property type="project" value="TreeGrafter"/>
</dbReference>
<evidence type="ECO:0000256" key="1">
    <source>
        <dbReference type="ARBA" id="ARBA00004549"/>
    </source>
</evidence>
<evidence type="ECO:0000256" key="2">
    <source>
        <dbReference type="ARBA" id="ARBA00004572"/>
    </source>
</evidence>
<dbReference type="Pfam" id="PF14853">
    <property type="entry name" value="Fis1_TPR_C"/>
    <property type="match status" value="1"/>
</dbReference>
<comment type="function">
    <text evidence="11">Involved in the fragmentation of the mitochondrial network and its perinuclear clustering.</text>
</comment>
<dbReference type="GO" id="GO:0005741">
    <property type="term" value="C:mitochondrial outer membrane"/>
    <property type="evidence" value="ECO:0007669"/>
    <property type="project" value="UniProtKB-SubCell"/>
</dbReference>
<dbReference type="InterPro" id="IPR028058">
    <property type="entry name" value="Fis1_TPR_N"/>
</dbReference>
<keyword evidence="10" id="KW-0576">Peroxisome</keyword>
<keyword evidence="4 12" id="KW-0812">Transmembrane</keyword>
<accession>A0A1B6EF64</accession>